<sequence>MRAIKNLSPEEIKQLRYLAFQQGSGILQKRSQCILYSYYGLSARELMELFNVDRRSIYNWMDRWEEGGIQALKDKPGRGVKPRLSLECQEQVERIKQAFSLYPNNMHLALKYVNSSLTQPISRDTLRRFVKRLETGKV</sequence>
<protein>
    <submittedName>
        <fullName evidence="2">Transposase</fullName>
    </submittedName>
</protein>
<name>A0ABW3QIM3_9BACT</name>
<keyword evidence="3" id="KW-1185">Reference proteome</keyword>
<dbReference type="SUPFAM" id="SSF46689">
    <property type="entry name" value="Homeodomain-like"/>
    <property type="match status" value="1"/>
</dbReference>
<accession>A0ABW3QIM3</accession>
<dbReference type="RefSeq" id="WP_265990242.1">
    <property type="nucleotide sequence ID" value="NZ_CP110973.1"/>
</dbReference>
<feature type="domain" description="Insertion element IS150 protein InsJ-like helix-turn-helix" evidence="1">
    <location>
        <begin position="40"/>
        <end position="79"/>
    </location>
</feature>
<dbReference type="Proteomes" id="UP001597116">
    <property type="component" value="Unassembled WGS sequence"/>
</dbReference>
<evidence type="ECO:0000259" key="1">
    <source>
        <dbReference type="Pfam" id="PF13518"/>
    </source>
</evidence>
<dbReference type="Pfam" id="PF13518">
    <property type="entry name" value="HTH_28"/>
    <property type="match status" value="1"/>
</dbReference>
<proteinExistence type="predicted"/>
<dbReference type="InterPro" id="IPR009057">
    <property type="entry name" value="Homeodomain-like_sf"/>
</dbReference>
<evidence type="ECO:0000313" key="2">
    <source>
        <dbReference type="EMBL" id="MFD1139550.1"/>
    </source>
</evidence>
<comment type="caution">
    <text evidence="2">The sequence shown here is derived from an EMBL/GenBank/DDBJ whole genome shotgun (WGS) entry which is preliminary data.</text>
</comment>
<gene>
    <name evidence="2" type="ORF">ACFQ4C_00435</name>
</gene>
<dbReference type="InterPro" id="IPR055247">
    <property type="entry name" value="InsJ-like_HTH"/>
</dbReference>
<evidence type="ECO:0000313" key="3">
    <source>
        <dbReference type="Proteomes" id="UP001597116"/>
    </source>
</evidence>
<reference evidence="3" key="1">
    <citation type="journal article" date="2019" name="Int. J. Syst. Evol. Microbiol.">
        <title>The Global Catalogue of Microorganisms (GCM) 10K type strain sequencing project: providing services to taxonomists for standard genome sequencing and annotation.</title>
        <authorList>
            <consortium name="The Broad Institute Genomics Platform"/>
            <consortium name="The Broad Institute Genome Sequencing Center for Infectious Disease"/>
            <person name="Wu L."/>
            <person name="Ma J."/>
        </authorList>
    </citation>
    <scope>NUCLEOTIDE SEQUENCE [LARGE SCALE GENOMIC DNA]</scope>
    <source>
        <strain evidence="3">CCUG 55608</strain>
    </source>
</reference>
<dbReference type="EMBL" id="JBHTLP010000001">
    <property type="protein sequence ID" value="MFD1139550.1"/>
    <property type="molecule type" value="Genomic_DNA"/>
</dbReference>
<organism evidence="2 3">
    <name type="scientific">Larkinella insperata</name>
    <dbReference type="NCBI Taxonomy" id="332158"/>
    <lineage>
        <taxon>Bacteria</taxon>
        <taxon>Pseudomonadati</taxon>
        <taxon>Bacteroidota</taxon>
        <taxon>Cytophagia</taxon>
        <taxon>Cytophagales</taxon>
        <taxon>Spirosomataceae</taxon>
        <taxon>Larkinella</taxon>
    </lineage>
</organism>